<comment type="caution">
    <text evidence="2">The sequence shown here is derived from an EMBL/GenBank/DDBJ whole genome shotgun (WGS) entry which is preliminary data.</text>
</comment>
<dbReference type="PANTHER" id="PTHR38040">
    <property type="entry name" value="UBIQUINONE BIOSYNTHESIS ACCESSORY FACTOR UBIK"/>
    <property type="match status" value="1"/>
</dbReference>
<comment type="similarity">
    <text evidence="1">Belongs to the UbiK family.</text>
</comment>
<dbReference type="PANTHER" id="PTHR38040:SF1">
    <property type="entry name" value="UBIQUINONE BIOSYNTHESIS ACCESSORY FACTOR UBIK"/>
    <property type="match status" value="1"/>
</dbReference>
<evidence type="ECO:0000313" key="2">
    <source>
        <dbReference type="EMBL" id="OGI41205.1"/>
    </source>
</evidence>
<dbReference type="AlphaFoldDB" id="A0A1F6T833"/>
<gene>
    <name evidence="1" type="primary">ubiK</name>
    <name evidence="2" type="ORF">A2140_05725</name>
</gene>
<feature type="coiled-coil region" evidence="1">
    <location>
        <begin position="48"/>
        <end position="75"/>
    </location>
</feature>
<protein>
    <recommendedName>
        <fullName evidence="1">Ubiquinone biosynthesis accessory factor UbiK</fullName>
    </recommendedName>
</protein>
<dbReference type="HAMAP" id="MF_02216">
    <property type="entry name" value="UbiK"/>
    <property type="match status" value="1"/>
</dbReference>
<dbReference type="InterPro" id="IPR007475">
    <property type="entry name" value="UbiK"/>
</dbReference>
<evidence type="ECO:0000256" key="1">
    <source>
        <dbReference type="HAMAP-Rule" id="MF_02216"/>
    </source>
</evidence>
<dbReference type="Pfam" id="PF04380">
    <property type="entry name" value="BMFP"/>
    <property type="match status" value="1"/>
</dbReference>
<dbReference type="Proteomes" id="UP000178379">
    <property type="component" value="Unassembled WGS sequence"/>
</dbReference>
<proteinExistence type="inferred from homology"/>
<comment type="pathway">
    <text evidence="1">Cofactor biosynthesis; ubiquinone biosynthesis.</text>
</comment>
<dbReference type="EMBL" id="MFSQ01000030">
    <property type="protein sequence ID" value="OGI41205.1"/>
    <property type="molecule type" value="Genomic_DNA"/>
</dbReference>
<name>A0A1F6T833_9PROT</name>
<reference evidence="2 3" key="1">
    <citation type="journal article" date="2016" name="Nat. Commun.">
        <title>Thousands of microbial genomes shed light on interconnected biogeochemical processes in an aquifer system.</title>
        <authorList>
            <person name="Anantharaman K."/>
            <person name="Brown C.T."/>
            <person name="Hug L.A."/>
            <person name="Sharon I."/>
            <person name="Castelle C.J."/>
            <person name="Probst A.J."/>
            <person name="Thomas B.C."/>
            <person name="Singh A."/>
            <person name="Wilkins M.J."/>
            <person name="Karaoz U."/>
            <person name="Brodie E.L."/>
            <person name="Williams K.H."/>
            <person name="Hubbard S.S."/>
            <person name="Banfield J.F."/>
        </authorList>
    </citation>
    <scope>NUCLEOTIDE SEQUENCE [LARGE SCALE GENOMIC DNA]</scope>
</reference>
<accession>A0A1F6T833</accession>
<comment type="function">
    <text evidence="1">Required for efficient ubiquinone (coenzyme Q) biosynthesis. UbiK is probably an accessory factor of Ubi enzymes and facilitates ubiquinone biosynthesis by acting as an assembly factor, a targeting factor, or both.</text>
</comment>
<dbReference type="STRING" id="1817756.A2140_05725"/>
<comment type="subcellular location">
    <subcellularLocation>
        <location evidence="1">Cytoplasm</location>
    </subcellularLocation>
</comment>
<organism evidence="2 3">
    <name type="scientific">Candidatus Muproteobacteria bacterium RBG_16_62_13</name>
    <dbReference type="NCBI Taxonomy" id="1817756"/>
    <lineage>
        <taxon>Bacteria</taxon>
        <taxon>Pseudomonadati</taxon>
        <taxon>Pseudomonadota</taxon>
        <taxon>Candidatus Muproteobacteria</taxon>
    </lineage>
</organism>
<sequence length="78" mass="8896">MNPRDPVAELLGAIGRVLPRLPADVENNLRAALGGVFHRLDLVTREEFEVQREVLARARARLAELEKRLAELEQQRSR</sequence>
<keyword evidence="1" id="KW-0963">Cytoplasm</keyword>
<dbReference type="GO" id="GO:0005737">
    <property type="term" value="C:cytoplasm"/>
    <property type="evidence" value="ECO:0007669"/>
    <property type="project" value="UniProtKB-SubCell"/>
</dbReference>
<dbReference type="UniPathway" id="UPA00232"/>
<keyword evidence="1" id="KW-0831">Ubiquinone biosynthesis</keyword>
<evidence type="ECO:0000313" key="3">
    <source>
        <dbReference type="Proteomes" id="UP000178379"/>
    </source>
</evidence>
<dbReference type="GO" id="GO:0006744">
    <property type="term" value="P:ubiquinone biosynthetic process"/>
    <property type="evidence" value="ECO:0007669"/>
    <property type="project" value="UniProtKB-UniRule"/>
</dbReference>
<keyword evidence="1" id="KW-0175">Coiled coil</keyword>